<dbReference type="Proteomes" id="UP000070168">
    <property type="component" value="Unassembled WGS sequence"/>
</dbReference>
<proteinExistence type="predicted"/>
<gene>
    <name evidence="1" type="ORF">PGRI_053870</name>
</gene>
<evidence type="ECO:0000313" key="2">
    <source>
        <dbReference type="Proteomes" id="UP000070168"/>
    </source>
</evidence>
<dbReference type="OrthoDB" id="4250793at2759"/>
<comment type="caution">
    <text evidence="1">The sequence shown here is derived from an EMBL/GenBank/DDBJ whole genome shotgun (WGS) entry which is preliminary data.</text>
</comment>
<dbReference type="AlphaFoldDB" id="A0A135LC30"/>
<evidence type="ECO:0000313" key="1">
    <source>
        <dbReference type="EMBL" id="KXG46531.1"/>
    </source>
</evidence>
<accession>A0A135LC30</accession>
<protein>
    <submittedName>
        <fullName evidence="1">Uncharacterized protein</fullName>
    </submittedName>
</protein>
<organism evidence="1 2">
    <name type="scientific">Penicillium patulum</name>
    <name type="common">Penicillium griseofulvum</name>
    <dbReference type="NCBI Taxonomy" id="5078"/>
    <lineage>
        <taxon>Eukaryota</taxon>
        <taxon>Fungi</taxon>
        <taxon>Dikarya</taxon>
        <taxon>Ascomycota</taxon>
        <taxon>Pezizomycotina</taxon>
        <taxon>Eurotiomycetes</taxon>
        <taxon>Eurotiomycetidae</taxon>
        <taxon>Eurotiales</taxon>
        <taxon>Aspergillaceae</taxon>
        <taxon>Penicillium</taxon>
    </lineage>
</organism>
<dbReference type="GeneID" id="63708400"/>
<reference evidence="1 2" key="1">
    <citation type="journal article" date="2016" name="BMC Genomics">
        <title>Genome sequencing and secondary metabolism of the postharvest pathogen Penicillium griseofulvum.</title>
        <authorList>
            <person name="Banani H."/>
            <person name="Marcet-Houben M."/>
            <person name="Ballester A.R."/>
            <person name="Abbruscato P."/>
            <person name="Gonzalez-Candelas L."/>
            <person name="Gabaldon T."/>
            <person name="Spadaro D."/>
        </authorList>
    </citation>
    <scope>NUCLEOTIDE SEQUENCE [LARGE SCALE GENOMIC DNA]</scope>
    <source>
        <strain evidence="1 2">PG3</strain>
    </source>
</reference>
<name>A0A135LC30_PENPA</name>
<dbReference type="RefSeq" id="XP_040645067.1">
    <property type="nucleotide sequence ID" value="XM_040793100.1"/>
</dbReference>
<dbReference type="EMBL" id="LHQR01000069">
    <property type="protein sequence ID" value="KXG46531.1"/>
    <property type="molecule type" value="Genomic_DNA"/>
</dbReference>
<sequence>MFSKDYSYALFSYNANLINVFFKDWDDHIDEDHLKKRLKHLGTFDASKPDAKVVSKWNNLSRAMGTHVVTGCASPTNLRALLQMVWASNESSSAKEKFSANVSAGHNGLTTGEVSWGKEHSFNCQRTIIADFVIDNDGFPVDIVLSHGSNGDTQDNGRCTVRIKRKDYVNQEISGNNWNSLWFYGCVVQQYEA</sequence>
<keyword evidence="2" id="KW-1185">Reference proteome</keyword>